<protein>
    <submittedName>
        <fullName evidence="1">Uncharacterized protein</fullName>
    </submittedName>
</protein>
<evidence type="ECO:0000313" key="2">
    <source>
        <dbReference type="Proteomes" id="UP000053989"/>
    </source>
</evidence>
<gene>
    <name evidence="1" type="ORF">SCLCIDRAFT_1218106</name>
</gene>
<proteinExistence type="predicted"/>
<dbReference type="Proteomes" id="UP000053989">
    <property type="component" value="Unassembled WGS sequence"/>
</dbReference>
<dbReference type="EMBL" id="KN822077">
    <property type="protein sequence ID" value="KIM59105.1"/>
    <property type="molecule type" value="Genomic_DNA"/>
</dbReference>
<dbReference type="AlphaFoldDB" id="A0A0C3DEK8"/>
<accession>A0A0C3DEK8</accession>
<keyword evidence="2" id="KW-1185">Reference proteome</keyword>
<reference evidence="2" key="2">
    <citation type="submission" date="2015-01" db="EMBL/GenBank/DDBJ databases">
        <title>Evolutionary Origins and Diversification of the Mycorrhizal Mutualists.</title>
        <authorList>
            <consortium name="DOE Joint Genome Institute"/>
            <consortium name="Mycorrhizal Genomics Consortium"/>
            <person name="Kohler A."/>
            <person name="Kuo A."/>
            <person name="Nagy L.G."/>
            <person name="Floudas D."/>
            <person name="Copeland A."/>
            <person name="Barry K.W."/>
            <person name="Cichocki N."/>
            <person name="Veneault-Fourrey C."/>
            <person name="LaButti K."/>
            <person name="Lindquist E.A."/>
            <person name="Lipzen A."/>
            <person name="Lundell T."/>
            <person name="Morin E."/>
            <person name="Murat C."/>
            <person name="Riley R."/>
            <person name="Ohm R."/>
            <person name="Sun H."/>
            <person name="Tunlid A."/>
            <person name="Henrissat B."/>
            <person name="Grigoriev I.V."/>
            <person name="Hibbett D.S."/>
            <person name="Martin F."/>
        </authorList>
    </citation>
    <scope>NUCLEOTIDE SEQUENCE [LARGE SCALE GENOMIC DNA]</scope>
    <source>
        <strain evidence="2">Foug A</strain>
    </source>
</reference>
<name>A0A0C3DEK8_9AGAM</name>
<evidence type="ECO:0000313" key="1">
    <source>
        <dbReference type="EMBL" id="KIM59105.1"/>
    </source>
</evidence>
<dbReference type="HOGENOM" id="CLU_1886982_0_0_1"/>
<reference evidence="1 2" key="1">
    <citation type="submission" date="2014-04" db="EMBL/GenBank/DDBJ databases">
        <authorList>
            <consortium name="DOE Joint Genome Institute"/>
            <person name="Kuo A."/>
            <person name="Kohler A."/>
            <person name="Nagy L.G."/>
            <person name="Floudas D."/>
            <person name="Copeland A."/>
            <person name="Barry K.W."/>
            <person name="Cichocki N."/>
            <person name="Veneault-Fourrey C."/>
            <person name="LaButti K."/>
            <person name="Lindquist E.A."/>
            <person name="Lipzen A."/>
            <person name="Lundell T."/>
            <person name="Morin E."/>
            <person name="Murat C."/>
            <person name="Sun H."/>
            <person name="Tunlid A."/>
            <person name="Henrissat B."/>
            <person name="Grigoriev I.V."/>
            <person name="Hibbett D.S."/>
            <person name="Martin F."/>
            <person name="Nordberg H.P."/>
            <person name="Cantor M.N."/>
            <person name="Hua S.X."/>
        </authorList>
    </citation>
    <scope>NUCLEOTIDE SEQUENCE [LARGE SCALE GENOMIC DNA]</scope>
    <source>
        <strain evidence="1 2">Foug A</strain>
    </source>
</reference>
<organism evidence="1 2">
    <name type="scientific">Scleroderma citrinum Foug A</name>
    <dbReference type="NCBI Taxonomy" id="1036808"/>
    <lineage>
        <taxon>Eukaryota</taxon>
        <taxon>Fungi</taxon>
        <taxon>Dikarya</taxon>
        <taxon>Basidiomycota</taxon>
        <taxon>Agaricomycotina</taxon>
        <taxon>Agaricomycetes</taxon>
        <taxon>Agaricomycetidae</taxon>
        <taxon>Boletales</taxon>
        <taxon>Sclerodermatineae</taxon>
        <taxon>Sclerodermataceae</taxon>
        <taxon>Scleroderma</taxon>
    </lineage>
</organism>
<sequence length="135" mass="15134">METQAGGTADDILPTKFDVSRRAAVIRPPKDNDPRIRFILWKDSALCGVRVPLSHTRSSARQRGTGDHLVLVQCRTNSGVTDLGIVTIVDRQLCQSRKYNLDYIGARSHTTKADTVLVRDELAVRKFACLQDWEL</sequence>
<dbReference type="InParanoid" id="A0A0C3DEK8"/>